<dbReference type="AlphaFoldDB" id="A0AAV7Q701"/>
<organism evidence="1 2">
    <name type="scientific">Pleurodeles waltl</name>
    <name type="common">Iberian ribbed newt</name>
    <dbReference type="NCBI Taxonomy" id="8319"/>
    <lineage>
        <taxon>Eukaryota</taxon>
        <taxon>Metazoa</taxon>
        <taxon>Chordata</taxon>
        <taxon>Craniata</taxon>
        <taxon>Vertebrata</taxon>
        <taxon>Euteleostomi</taxon>
        <taxon>Amphibia</taxon>
        <taxon>Batrachia</taxon>
        <taxon>Caudata</taxon>
        <taxon>Salamandroidea</taxon>
        <taxon>Salamandridae</taxon>
        <taxon>Pleurodelinae</taxon>
        <taxon>Pleurodeles</taxon>
    </lineage>
</organism>
<dbReference type="Proteomes" id="UP001066276">
    <property type="component" value="Chromosome 6"/>
</dbReference>
<sequence>MSDPAEVRQDGGIDELLDCHQEGPGPPGLPLETVGTGLSYRAAVWQSRWREFWQQEAWRAHDQGIDYEACGSGADGESHGLKLCAATTESRSWLGGTAEE</sequence>
<proteinExistence type="predicted"/>
<evidence type="ECO:0000313" key="1">
    <source>
        <dbReference type="EMBL" id="KAJ1136034.1"/>
    </source>
</evidence>
<reference evidence="1" key="1">
    <citation type="journal article" date="2022" name="bioRxiv">
        <title>Sequencing and chromosome-scale assembly of the giantPleurodeles waltlgenome.</title>
        <authorList>
            <person name="Brown T."/>
            <person name="Elewa A."/>
            <person name="Iarovenko S."/>
            <person name="Subramanian E."/>
            <person name="Araus A.J."/>
            <person name="Petzold A."/>
            <person name="Susuki M."/>
            <person name="Suzuki K.-i.T."/>
            <person name="Hayashi T."/>
            <person name="Toyoda A."/>
            <person name="Oliveira C."/>
            <person name="Osipova E."/>
            <person name="Leigh N.D."/>
            <person name="Simon A."/>
            <person name="Yun M.H."/>
        </authorList>
    </citation>
    <scope>NUCLEOTIDE SEQUENCE</scope>
    <source>
        <strain evidence="1">20211129_DDA</strain>
        <tissue evidence="1">Liver</tissue>
    </source>
</reference>
<comment type="caution">
    <text evidence="1">The sequence shown here is derived from an EMBL/GenBank/DDBJ whole genome shotgun (WGS) entry which is preliminary data.</text>
</comment>
<evidence type="ECO:0000313" key="2">
    <source>
        <dbReference type="Proteomes" id="UP001066276"/>
    </source>
</evidence>
<dbReference type="EMBL" id="JANPWB010000010">
    <property type="protein sequence ID" value="KAJ1136034.1"/>
    <property type="molecule type" value="Genomic_DNA"/>
</dbReference>
<accession>A0AAV7Q701</accession>
<gene>
    <name evidence="1" type="ORF">NDU88_002460</name>
</gene>
<name>A0AAV7Q701_PLEWA</name>
<keyword evidence="2" id="KW-1185">Reference proteome</keyword>
<protein>
    <submittedName>
        <fullName evidence="1">Uncharacterized protein</fullName>
    </submittedName>
</protein>